<dbReference type="Proteomes" id="UP000230779">
    <property type="component" value="Unassembled WGS sequence"/>
</dbReference>
<reference evidence="1 2" key="1">
    <citation type="submission" date="2017-09" db="EMBL/GenBank/DDBJ databases">
        <title>Depth-based differentiation of microbial function through sediment-hosted aquifers and enrichment of novel symbionts in the deep terrestrial subsurface.</title>
        <authorList>
            <person name="Probst A.J."/>
            <person name="Ladd B."/>
            <person name="Jarett J.K."/>
            <person name="Geller-Mcgrath D.E."/>
            <person name="Sieber C.M."/>
            <person name="Emerson J.B."/>
            <person name="Anantharaman K."/>
            <person name="Thomas B.C."/>
            <person name="Malmstrom R."/>
            <person name="Stieglmeier M."/>
            <person name="Klingl A."/>
            <person name="Woyke T."/>
            <person name="Ryan C.M."/>
            <person name="Banfield J.F."/>
        </authorList>
    </citation>
    <scope>NUCLEOTIDE SEQUENCE [LARGE SCALE GENOMIC DNA]</scope>
    <source>
        <strain evidence="1">CG_4_10_14_0_8_um_filter_42_10</strain>
    </source>
</reference>
<gene>
    <name evidence="1" type="ORF">COY66_02510</name>
</gene>
<comment type="caution">
    <text evidence="1">The sequence shown here is derived from an EMBL/GenBank/DDBJ whole genome shotgun (WGS) entry which is preliminary data.</text>
</comment>
<protein>
    <submittedName>
        <fullName evidence="1">Uncharacterized protein</fullName>
    </submittedName>
</protein>
<accession>A0A2M7RJF0</accession>
<evidence type="ECO:0000313" key="1">
    <source>
        <dbReference type="EMBL" id="PIY96889.1"/>
    </source>
</evidence>
<organism evidence="1 2">
    <name type="scientific">Candidatus Kerfeldbacteria bacterium CG_4_10_14_0_8_um_filter_42_10</name>
    <dbReference type="NCBI Taxonomy" id="2014248"/>
    <lineage>
        <taxon>Bacteria</taxon>
        <taxon>Candidatus Kerfeldiibacteriota</taxon>
    </lineage>
</organism>
<evidence type="ECO:0000313" key="2">
    <source>
        <dbReference type="Proteomes" id="UP000230779"/>
    </source>
</evidence>
<name>A0A2M7RJF0_9BACT</name>
<sequence>MGNTDPRRILKGDSGSASYCCEAAGAIETDKLPPENAFDPKRAPGKEEKAASYCCEAAGVIPAENLPPEDAH</sequence>
<dbReference type="AlphaFoldDB" id="A0A2M7RJF0"/>
<dbReference type="EMBL" id="PFMD01000025">
    <property type="protein sequence ID" value="PIY96889.1"/>
    <property type="molecule type" value="Genomic_DNA"/>
</dbReference>
<proteinExistence type="predicted"/>